<keyword evidence="5" id="KW-1185">Reference proteome</keyword>
<dbReference type="CDD" id="cd00037">
    <property type="entry name" value="CLECT"/>
    <property type="match status" value="1"/>
</dbReference>
<dbReference type="InterPro" id="IPR050976">
    <property type="entry name" value="Snaclec"/>
</dbReference>
<dbReference type="SUPFAM" id="SSF56436">
    <property type="entry name" value="C-type lectin-like"/>
    <property type="match status" value="1"/>
</dbReference>
<evidence type="ECO:0000313" key="4">
    <source>
        <dbReference type="EMBL" id="KAK0406534.1"/>
    </source>
</evidence>
<reference evidence="4" key="1">
    <citation type="submission" date="2023-06" db="EMBL/GenBank/DDBJ databases">
        <title>Genomic analysis of the entomopathogenic nematode Steinernema hermaphroditum.</title>
        <authorList>
            <person name="Schwarz E.M."/>
            <person name="Heppert J.K."/>
            <person name="Baniya A."/>
            <person name="Schwartz H.T."/>
            <person name="Tan C.-H."/>
            <person name="Antoshechkin I."/>
            <person name="Sternberg P.W."/>
            <person name="Goodrich-Blair H."/>
            <person name="Dillman A.R."/>
        </authorList>
    </citation>
    <scope>NUCLEOTIDE SEQUENCE</scope>
    <source>
        <strain evidence="4">PS9179</strain>
        <tissue evidence="4">Whole animal</tissue>
    </source>
</reference>
<dbReference type="SMART" id="SM00034">
    <property type="entry name" value="CLECT"/>
    <property type="match status" value="1"/>
</dbReference>
<evidence type="ECO:0000313" key="5">
    <source>
        <dbReference type="Proteomes" id="UP001175271"/>
    </source>
</evidence>
<feature type="chain" id="PRO_5041403511" description="C-type lectin domain-containing protein" evidence="2">
    <location>
        <begin position="16"/>
        <end position="189"/>
    </location>
</feature>
<evidence type="ECO:0000259" key="3">
    <source>
        <dbReference type="PROSITE" id="PS50041"/>
    </source>
</evidence>
<dbReference type="Gene3D" id="3.10.100.10">
    <property type="entry name" value="Mannose-Binding Protein A, subunit A"/>
    <property type="match status" value="1"/>
</dbReference>
<dbReference type="Pfam" id="PF00059">
    <property type="entry name" value="Lectin_C"/>
    <property type="match status" value="1"/>
</dbReference>
<feature type="signal peptide" evidence="2">
    <location>
        <begin position="1"/>
        <end position="15"/>
    </location>
</feature>
<sequence>MKRLVLLFVLPLALADGGCPPGAFISLSGDKCFNPVPLKTDFQTAEKVCASFGGHLASIHNRWDNDALIVSDKFGSYWLGGQDVNSNDMWSWTDGSIFNYNNFGAGGAMAGRNCLLLDGSSALWQAYDCDFKANFICEYNQQQTTTPTPMIGVALSIEPPVALTMAPPMTLPMSQLLRIAYRVSVKKSA</sequence>
<name>A0AA39LRE5_9BILA</name>
<keyword evidence="2" id="KW-0732">Signal</keyword>
<proteinExistence type="predicted"/>
<dbReference type="Proteomes" id="UP001175271">
    <property type="component" value="Unassembled WGS sequence"/>
</dbReference>
<dbReference type="InterPro" id="IPR016186">
    <property type="entry name" value="C-type_lectin-like/link_sf"/>
</dbReference>
<gene>
    <name evidence="4" type="ORF">QR680_018632</name>
</gene>
<feature type="domain" description="C-type lectin" evidence="3">
    <location>
        <begin position="28"/>
        <end position="138"/>
    </location>
</feature>
<dbReference type="PANTHER" id="PTHR22991">
    <property type="entry name" value="PROTEIN CBG13490"/>
    <property type="match status" value="1"/>
</dbReference>
<evidence type="ECO:0000256" key="1">
    <source>
        <dbReference type="ARBA" id="ARBA00023157"/>
    </source>
</evidence>
<keyword evidence="1" id="KW-1015">Disulfide bond</keyword>
<dbReference type="InterPro" id="IPR001304">
    <property type="entry name" value="C-type_lectin-like"/>
</dbReference>
<organism evidence="4 5">
    <name type="scientific">Steinernema hermaphroditum</name>
    <dbReference type="NCBI Taxonomy" id="289476"/>
    <lineage>
        <taxon>Eukaryota</taxon>
        <taxon>Metazoa</taxon>
        <taxon>Ecdysozoa</taxon>
        <taxon>Nematoda</taxon>
        <taxon>Chromadorea</taxon>
        <taxon>Rhabditida</taxon>
        <taxon>Tylenchina</taxon>
        <taxon>Panagrolaimomorpha</taxon>
        <taxon>Strongyloidoidea</taxon>
        <taxon>Steinernematidae</taxon>
        <taxon>Steinernema</taxon>
    </lineage>
</organism>
<evidence type="ECO:0000256" key="2">
    <source>
        <dbReference type="SAM" id="SignalP"/>
    </source>
</evidence>
<dbReference type="PROSITE" id="PS50041">
    <property type="entry name" value="C_TYPE_LECTIN_2"/>
    <property type="match status" value="1"/>
</dbReference>
<comment type="caution">
    <text evidence="4">The sequence shown here is derived from an EMBL/GenBank/DDBJ whole genome shotgun (WGS) entry which is preliminary data.</text>
</comment>
<dbReference type="InterPro" id="IPR016187">
    <property type="entry name" value="CTDL_fold"/>
</dbReference>
<dbReference type="PANTHER" id="PTHR22991:SF40">
    <property type="entry name" value="PROTEIN CBG13490"/>
    <property type="match status" value="1"/>
</dbReference>
<accession>A0AA39LRE5</accession>
<dbReference type="AlphaFoldDB" id="A0AA39LRE5"/>
<protein>
    <recommendedName>
        <fullName evidence="3">C-type lectin domain-containing protein</fullName>
    </recommendedName>
</protein>
<dbReference type="EMBL" id="JAUCMV010000004">
    <property type="protein sequence ID" value="KAK0406534.1"/>
    <property type="molecule type" value="Genomic_DNA"/>
</dbReference>